<evidence type="ECO:0000256" key="8">
    <source>
        <dbReference type="ARBA" id="ARBA00022962"/>
    </source>
</evidence>
<dbReference type="InterPro" id="IPR014729">
    <property type="entry name" value="Rossmann-like_a/b/a_fold"/>
</dbReference>
<dbReference type="STRING" id="1802568.A3F86_05035"/>
<dbReference type="Pfam" id="PF00958">
    <property type="entry name" value="GMP_synt_C"/>
    <property type="match status" value="1"/>
</dbReference>
<dbReference type="FunFam" id="3.40.50.620:FF:000001">
    <property type="entry name" value="GMP synthase [glutamine-hydrolyzing]"/>
    <property type="match status" value="1"/>
</dbReference>
<gene>
    <name evidence="9" type="primary">guaA</name>
    <name evidence="12" type="ORF">A3F86_05035</name>
</gene>
<feature type="active site" description="Nucleophile" evidence="9">
    <location>
        <position position="83"/>
    </location>
</feature>
<feature type="active site" evidence="9">
    <location>
        <position position="172"/>
    </location>
</feature>
<comment type="catalytic activity">
    <reaction evidence="9">
        <text>XMP + L-glutamine + ATP + H2O = GMP + L-glutamate + AMP + diphosphate + 2 H(+)</text>
        <dbReference type="Rhea" id="RHEA:11680"/>
        <dbReference type="ChEBI" id="CHEBI:15377"/>
        <dbReference type="ChEBI" id="CHEBI:15378"/>
        <dbReference type="ChEBI" id="CHEBI:29985"/>
        <dbReference type="ChEBI" id="CHEBI:30616"/>
        <dbReference type="ChEBI" id="CHEBI:33019"/>
        <dbReference type="ChEBI" id="CHEBI:57464"/>
        <dbReference type="ChEBI" id="CHEBI:58115"/>
        <dbReference type="ChEBI" id="CHEBI:58359"/>
        <dbReference type="ChEBI" id="CHEBI:456215"/>
        <dbReference type="EC" id="6.3.5.2"/>
    </reaction>
</comment>
<comment type="pathway">
    <text evidence="2 9">Purine metabolism; GMP biosynthesis; GMP from XMP (L-Gln route): step 1/1.</text>
</comment>
<organism evidence="12 13">
    <name type="scientific">candidate division WOR-1 bacterium RIFCSPLOWO2_12_FULL_45_9</name>
    <dbReference type="NCBI Taxonomy" id="1802568"/>
    <lineage>
        <taxon>Bacteria</taxon>
        <taxon>Bacillati</taxon>
        <taxon>Saganbacteria</taxon>
    </lineage>
</organism>
<reference evidence="12 13" key="1">
    <citation type="journal article" date="2016" name="Nat. Commun.">
        <title>Thousands of microbial genomes shed light on interconnected biogeochemical processes in an aquifer system.</title>
        <authorList>
            <person name="Anantharaman K."/>
            <person name="Brown C.T."/>
            <person name="Hug L.A."/>
            <person name="Sharon I."/>
            <person name="Castelle C.J."/>
            <person name="Probst A.J."/>
            <person name="Thomas B.C."/>
            <person name="Singh A."/>
            <person name="Wilkins M.J."/>
            <person name="Karaoz U."/>
            <person name="Brodie E.L."/>
            <person name="Williams K.H."/>
            <person name="Hubbard S.S."/>
            <person name="Banfield J.F."/>
        </authorList>
    </citation>
    <scope>NUCLEOTIDE SEQUENCE [LARGE SCALE GENOMIC DNA]</scope>
</reference>
<dbReference type="GO" id="GO:0003921">
    <property type="term" value="F:GMP synthase activity"/>
    <property type="evidence" value="ECO:0007669"/>
    <property type="project" value="InterPro"/>
</dbReference>
<comment type="function">
    <text evidence="1 9">Catalyzes the synthesis of GMP from XMP.</text>
</comment>
<proteinExistence type="inferred from homology"/>
<dbReference type="NCBIfam" id="TIGR00884">
    <property type="entry name" value="guaA_Cterm"/>
    <property type="match status" value="1"/>
</dbReference>
<dbReference type="InterPro" id="IPR004739">
    <property type="entry name" value="GMP_synth_GATase"/>
</dbReference>
<accession>A0A1F4RJ98</accession>
<sequence length="517" mass="57171">MPEHDLIVVLDFGAQYSMLIARRVRECNVYCEVLPHDISVEKLKSLNVKGVIISGGPSSVYETGAPMPDPELFNSGIPILGICYGLQVMAKNLGGEVEQGKKREYGKTDIIVDDETNLFAGLPNKLQTWMSHGDMVITLPSGFKQLAHSDNTKLAAIGNAEKKLFGVQFHPEVVHTPQGIEILKNFAYIICGCQPTWTTANFIEQQVKELRAKVGPDKVLLALSGGVDSTTVAALIQKAIGDQLTCMFIDQGFMRKNEAIKINDLFTSKFKVNFIHINAADRFFSQLKGVTDPETKRKIIGENFIRTFEAEAQKLGDIPYLAQGTLYPDVIESAVPGTTTGKVAKKIKTHHNVGGLPEKMGFKLIEPLRLLFKDEVRALGLGLSVPEEIISRQPFPGPGLAIRIIGEVTEERVKILQEVDDIVVGEIKNAGLYKKVWQSFAVLLPIRTVGVMGDKRTYLNTVAIRAVTSLDAMTADWARLPYELLEKISNRIVNETPEVNRVVYDISSKPPSTIEWE</sequence>
<dbReference type="PRINTS" id="PR00097">
    <property type="entry name" value="ANTSNTHASEII"/>
</dbReference>
<dbReference type="SUPFAM" id="SSF54810">
    <property type="entry name" value="GMP synthetase C-terminal dimerisation domain"/>
    <property type="match status" value="1"/>
</dbReference>
<evidence type="ECO:0000313" key="12">
    <source>
        <dbReference type="EMBL" id="OGC08274.1"/>
    </source>
</evidence>
<keyword evidence="3 9" id="KW-0436">Ligase</keyword>
<dbReference type="CDD" id="cd01742">
    <property type="entry name" value="GATase1_GMP_Synthase"/>
    <property type="match status" value="1"/>
</dbReference>
<dbReference type="HAMAP" id="MF_00344">
    <property type="entry name" value="GMP_synthase"/>
    <property type="match status" value="1"/>
</dbReference>
<protein>
    <recommendedName>
        <fullName evidence="9">GMP synthase [glutamine-hydrolyzing]</fullName>
        <ecNumber evidence="9">6.3.5.2</ecNumber>
    </recommendedName>
    <alternativeName>
        <fullName evidence="9">GMP synthetase</fullName>
    </alternativeName>
    <alternativeName>
        <fullName evidence="9">Glutamine amidotransferase</fullName>
    </alternativeName>
</protein>
<dbReference type="NCBIfam" id="NF000848">
    <property type="entry name" value="PRK00074.1"/>
    <property type="match status" value="1"/>
</dbReference>
<evidence type="ECO:0000256" key="6">
    <source>
        <dbReference type="ARBA" id="ARBA00022755"/>
    </source>
</evidence>
<dbReference type="InterPro" id="IPR001674">
    <property type="entry name" value="GMP_synth_C"/>
</dbReference>
<keyword evidence="7 9" id="KW-0067">ATP-binding</keyword>
<dbReference type="InterPro" id="IPR022310">
    <property type="entry name" value="NAD/GMP_synthase"/>
</dbReference>
<keyword evidence="8 9" id="KW-0315">Glutamine amidotransferase</keyword>
<evidence type="ECO:0000256" key="4">
    <source>
        <dbReference type="ARBA" id="ARBA00022741"/>
    </source>
</evidence>
<feature type="binding site" evidence="10">
    <location>
        <begin position="224"/>
        <end position="230"/>
    </location>
    <ligand>
        <name>ATP</name>
        <dbReference type="ChEBI" id="CHEBI:30616"/>
    </ligand>
</feature>
<feature type="domain" description="GMPS ATP-PPase" evidence="11">
    <location>
        <begin position="197"/>
        <end position="392"/>
    </location>
</feature>
<dbReference type="PRINTS" id="PR00099">
    <property type="entry name" value="CPSGATASE"/>
</dbReference>
<evidence type="ECO:0000256" key="3">
    <source>
        <dbReference type="ARBA" id="ARBA00022598"/>
    </source>
</evidence>
<dbReference type="SUPFAM" id="SSF52317">
    <property type="entry name" value="Class I glutamine amidotransferase-like"/>
    <property type="match status" value="1"/>
</dbReference>
<evidence type="ECO:0000256" key="1">
    <source>
        <dbReference type="ARBA" id="ARBA00002332"/>
    </source>
</evidence>
<evidence type="ECO:0000256" key="9">
    <source>
        <dbReference type="HAMAP-Rule" id="MF_00344"/>
    </source>
</evidence>
<dbReference type="EC" id="6.3.5.2" evidence="9"/>
<dbReference type="CDD" id="cd01997">
    <property type="entry name" value="GMP_synthase_C"/>
    <property type="match status" value="1"/>
</dbReference>
<evidence type="ECO:0000256" key="10">
    <source>
        <dbReference type="PROSITE-ProRule" id="PRU00886"/>
    </source>
</evidence>
<feature type="active site" evidence="9">
    <location>
        <position position="170"/>
    </location>
</feature>
<dbReference type="SUPFAM" id="SSF52402">
    <property type="entry name" value="Adenine nucleotide alpha hydrolases-like"/>
    <property type="match status" value="1"/>
</dbReference>
<keyword evidence="5 9" id="KW-0332">GMP biosynthesis</keyword>
<dbReference type="PANTHER" id="PTHR11922">
    <property type="entry name" value="GMP SYNTHASE-RELATED"/>
    <property type="match status" value="1"/>
</dbReference>
<keyword evidence="6 9" id="KW-0658">Purine biosynthesis</keyword>
<evidence type="ECO:0000256" key="2">
    <source>
        <dbReference type="ARBA" id="ARBA00005153"/>
    </source>
</evidence>
<dbReference type="PANTHER" id="PTHR11922:SF2">
    <property type="entry name" value="GMP SYNTHASE [GLUTAMINE-HYDROLYZING]"/>
    <property type="match status" value="1"/>
</dbReference>
<dbReference type="InterPro" id="IPR017926">
    <property type="entry name" value="GATASE"/>
</dbReference>
<name>A0A1F4RJ98_UNCSA</name>
<evidence type="ECO:0000259" key="11">
    <source>
        <dbReference type="PROSITE" id="PS51553"/>
    </source>
</evidence>
<dbReference type="Pfam" id="PF00117">
    <property type="entry name" value="GATase"/>
    <property type="match status" value="1"/>
</dbReference>
<dbReference type="GO" id="GO:0005829">
    <property type="term" value="C:cytosol"/>
    <property type="evidence" value="ECO:0007669"/>
    <property type="project" value="TreeGrafter"/>
</dbReference>
<comment type="subunit">
    <text evidence="9">Homodimer.</text>
</comment>
<keyword evidence="4 9" id="KW-0547">Nucleotide-binding</keyword>
<evidence type="ECO:0000256" key="5">
    <source>
        <dbReference type="ARBA" id="ARBA00022749"/>
    </source>
</evidence>
<dbReference type="PROSITE" id="PS51273">
    <property type="entry name" value="GATASE_TYPE_1"/>
    <property type="match status" value="1"/>
</dbReference>
<comment type="caution">
    <text evidence="12">The sequence shown here is derived from an EMBL/GenBank/DDBJ whole genome shotgun (WGS) entry which is preliminary data.</text>
</comment>
<dbReference type="FunFam" id="3.30.300.10:FF:000002">
    <property type="entry name" value="GMP synthase [glutamine-hydrolyzing]"/>
    <property type="match status" value="1"/>
</dbReference>
<dbReference type="FunFam" id="3.40.50.880:FF:000001">
    <property type="entry name" value="GMP synthase [glutamine-hydrolyzing]"/>
    <property type="match status" value="1"/>
</dbReference>
<dbReference type="AlphaFoldDB" id="A0A1F4RJ98"/>
<evidence type="ECO:0000256" key="7">
    <source>
        <dbReference type="ARBA" id="ARBA00022840"/>
    </source>
</evidence>
<dbReference type="UniPathway" id="UPA00189">
    <property type="reaction ID" value="UER00296"/>
</dbReference>
<dbReference type="Gene3D" id="3.30.300.10">
    <property type="match status" value="1"/>
</dbReference>
<dbReference type="Pfam" id="PF02540">
    <property type="entry name" value="NAD_synthase"/>
    <property type="match status" value="1"/>
</dbReference>
<dbReference type="GO" id="GO:0005524">
    <property type="term" value="F:ATP binding"/>
    <property type="evidence" value="ECO:0007669"/>
    <property type="project" value="UniProtKB-UniRule"/>
</dbReference>
<dbReference type="Gene3D" id="3.40.50.620">
    <property type="entry name" value="HUPs"/>
    <property type="match status" value="1"/>
</dbReference>
<dbReference type="PROSITE" id="PS51553">
    <property type="entry name" value="GMPS_ATP_PPASE"/>
    <property type="match status" value="1"/>
</dbReference>
<dbReference type="EMBL" id="METQ01000059">
    <property type="protein sequence ID" value="OGC08274.1"/>
    <property type="molecule type" value="Genomic_DNA"/>
</dbReference>
<dbReference type="InterPro" id="IPR022955">
    <property type="entry name" value="GMP_synthase"/>
</dbReference>
<dbReference type="InterPro" id="IPR029062">
    <property type="entry name" value="Class_I_gatase-like"/>
</dbReference>
<dbReference type="InterPro" id="IPR025777">
    <property type="entry name" value="GMPS_ATP_PPase_dom"/>
</dbReference>
<dbReference type="NCBIfam" id="TIGR00888">
    <property type="entry name" value="guaA_Nterm"/>
    <property type="match status" value="1"/>
</dbReference>
<dbReference type="Gene3D" id="3.40.50.880">
    <property type="match status" value="1"/>
</dbReference>
<dbReference type="PRINTS" id="PR00096">
    <property type="entry name" value="GATASE"/>
</dbReference>
<dbReference type="Proteomes" id="UP000179095">
    <property type="component" value="Unassembled WGS sequence"/>
</dbReference>
<evidence type="ECO:0000313" key="13">
    <source>
        <dbReference type="Proteomes" id="UP000179095"/>
    </source>
</evidence>